<evidence type="ECO:0000313" key="1">
    <source>
        <dbReference type="EMBL" id="AYB32180.1"/>
    </source>
</evidence>
<protein>
    <submittedName>
        <fullName evidence="1">Uncharacterized protein</fullName>
    </submittedName>
</protein>
<dbReference type="AlphaFoldDB" id="A0A385SRE2"/>
<name>A0A385SRE2_9BACT</name>
<sequence>MNIENLMKKTYGEKILLADANKMIKEFIDLNAITVKSVKQDGGQGINIEPSRRTRAVELNGNRCNAFIFSKDLIMRFFDGGEEDEFGNPRSANFLMVILGAHTEDVVRDGQEFKAGSFTVLTAGCERRVVKVNDEDRVGFYALNIPEAANEYPPHQVVLQLEPKEGLLPDGFFLVAE</sequence>
<reference evidence="2" key="1">
    <citation type="submission" date="2018-09" db="EMBL/GenBank/DDBJ databases">
        <title>Chryseolinea sp. KIS68-18 isolated from soil.</title>
        <authorList>
            <person name="Weon H.-Y."/>
            <person name="Kwon S.-W."/>
            <person name="Lee S.A."/>
        </authorList>
    </citation>
    <scope>NUCLEOTIDE SEQUENCE [LARGE SCALE GENOMIC DNA]</scope>
    <source>
        <strain evidence="2">KIS68-18</strain>
    </source>
</reference>
<gene>
    <name evidence="1" type="ORF">D4L85_17085</name>
</gene>
<dbReference type="KEGG" id="chk:D4L85_17085"/>
<dbReference type="EMBL" id="CP032382">
    <property type="protein sequence ID" value="AYB32180.1"/>
    <property type="molecule type" value="Genomic_DNA"/>
</dbReference>
<proteinExistence type="predicted"/>
<evidence type="ECO:0000313" key="2">
    <source>
        <dbReference type="Proteomes" id="UP000266183"/>
    </source>
</evidence>
<organism evidence="1 2">
    <name type="scientific">Chryseolinea soli</name>
    <dbReference type="NCBI Taxonomy" id="2321403"/>
    <lineage>
        <taxon>Bacteria</taxon>
        <taxon>Pseudomonadati</taxon>
        <taxon>Bacteroidota</taxon>
        <taxon>Cytophagia</taxon>
        <taxon>Cytophagales</taxon>
        <taxon>Fulvivirgaceae</taxon>
        <taxon>Chryseolinea</taxon>
    </lineage>
</organism>
<dbReference type="Proteomes" id="UP000266183">
    <property type="component" value="Chromosome"/>
</dbReference>
<dbReference type="RefSeq" id="WP_119755439.1">
    <property type="nucleotide sequence ID" value="NZ_CP032382.1"/>
</dbReference>
<dbReference type="OrthoDB" id="9856333at2"/>
<keyword evidence="2" id="KW-1185">Reference proteome</keyword>
<accession>A0A385SRE2</accession>